<dbReference type="Proteomes" id="UP000567179">
    <property type="component" value="Unassembled WGS sequence"/>
</dbReference>
<sequence length="79" mass="8446">MTVDATAHLTKTVLAPLAPSSSEDNCTPYQSEAADLFNDEKGVLETTVDDLLGQGGLAPSPHIRLQPGVRFILYQATFT</sequence>
<dbReference type="EMBL" id="JAACJJ010000002">
    <property type="protein sequence ID" value="KAF5329378.1"/>
    <property type="molecule type" value="Genomic_DNA"/>
</dbReference>
<reference evidence="1 2" key="1">
    <citation type="journal article" date="2020" name="ISME J.">
        <title>Uncovering the hidden diversity of litter-decomposition mechanisms in mushroom-forming fungi.</title>
        <authorList>
            <person name="Floudas D."/>
            <person name="Bentzer J."/>
            <person name="Ahren D."/>
            <person name="Johansson T."/>
            <person name="Persson P."/>
            <person name="Tunlid A."/>
        </authorList>
    </citation>
    <scope>NUCLEOTIDE SEQUENCE [LARGE SCALE GENOMIC DNA]</scope>
    <source>
        <strain evidence="1 2">CBS 101986</strain>
    </source>
</reference>
<dbReference type="AlphaFoldDB" id="A0A8H5BVN5"/>
<evidence type="ECO:0000313" key="2">
    <source>
        <dbReference type="Proteomes" id="UP000567179"/>
    </source>
</evidence>
<name>A0A8H5BVN5_9AGAR</name>
<gene>
    <name evidence="1" type="ORF">D9619_009215</name>
</gene>
<proteinExistence type="predicted"/>
<accession>A0A8H5BVN5</accession>
<comment type="caution">
    <text evidence="1">The sequence shown here is derived from an EMBL/GenBank/DDBJ whole genome shotgun (WGS) entry which is preliminary data.</text>
</comment>
<organism evidence="1 2">
    <name type="scientific">Psilocybe cf. subviscida</name>
    <dbReference type="NCBI Taxonomy" id="2480587"/>
    <lineage>
        <taxon>Eukaryota</taxon>
        <taxon>Fungi</taxon>
        <taxon>Dikarya</taxon>
        <taxon>Basidiomycota</taxon>
        <taxon>Agaricomycotina</taxon>
        <taxon>Agaricomycetes</taxon>
        <taxon>Agaricomycetidae</taxon>
        <taxon>Agaricales</taxon>
        <taxon>Agaricineae</taxon>
        <taxon>Strophariaceae</taxon>
        <taxon>Psilocybe</taxon>
    </lineage>
</organism>
<evidence type="ECO:0000313" key="1">
    <source>
        <dbReference type="EMBL" id="KAF5329378.1"/>
    </source>
</evidence>
<keyword evidence="2" id="KW-1185">Reference proteome</keyword>
<protein>
    <submittedName>
        <fullName evidence="1">Uncharacterized protein</fullName>
    </submittedName>
</protein>